<reference evidence="3" key="1">
    <citation type="submission" date="2022-11" db="UniProtKB">
        <authorList>
            <consortium name="WormBaseParasite"/>
        </authorList>
    </citation>
    <scope>IDENTIFICATION</scope>
</reference>
<feature type="compositionally biased region" description="Acidic residues" evidence="1">
    <location>
        <begin position="53"/>
        <end position="64"/>
    </location>
</feature>
<accession>A0A915KUA5</accession>
<keyword evidence="2" id="KW-1185">Reference proteome</keyword>
<feature type="compositionally biased region" description="Basic and acidic residues" evidence="1">
    <location>
        <begin position="65"/>
        <end position="77"/>
    </location>
</feature>
<dbReference type="AlphaFoldDB" id="A0A915KUA5"/>
<proteinExistence type="predicted"/>
<protein>
    <submittedName>
        <fullName evidence="3">Uncharacterized protein</fullName>
    </submittedName>
</protein>
<evidence type="ECO:0000313" key="2">
    <source>
        <dbReference type="Proteomes" id="UP000887565"/>
    </source>
</evidence>
<sequence>MLVRHLKKRKGGAGSDIVIINMNDQAPKRCQKIFGGAAVRSPGSRTASNSLDEGGEFVYDEDDRSDLYDHDQQQGQR</sequence>
<feature type="region of interest" description="Disordered" evidence="1">
    <location>
        <begin position="37"/>
        <end position="77"/>
    </location>
</feature>
<evidence type="ECO:0000313" key="3">
    <source>
        <dbReference type="WBParaSite" id="nRc.2.0.1.t41717-RA"/>
    </source>
</evidence>
<dbReference type="WBParaSite" id="nRc.2.0.1.t41717-RA">
    <property type="protein sequence ID" value="nRc.2.0.1.t41717-RA"/>
    <property type="gene ID" value="nRc.2.0.1.g41717"/>
</dbReference>
<name>A0A915KUA5_ROMCU</name>
<evidence type="ECO:0000256" key="1">
    <source>
        <dbReference type="SAM" id="MobiDB-lite"/>
    </source>
</evidence>
<organism evidence="2 3">
    <name type="scientific">Romanomermis culicivorax</name>
    <name type="common">Nematode worm</name>
    <dbReference type="NCBI Taxonomy" id="13658"/>
    <lineage>
        <taxon>Eukaryota</taxon>
        <taxon>Metazoa</taxon>
        <taxon>Ecdysozoa</taxon>
        <taxon>Nematoda</taxon>
        <taxon>Enoplea</taxon>
        <taxon>Dorylaimia</taxon>
        <taxon>Mermithida</taxon>
        <taxon>Mermithoidea</taxon>
        <taxon>Mermithidae</taxon>
        <taxon>Romanomermis</taxon>
    </lineage>
</organism>
<dbReference type="Proteomes" id="UP000887565">
    <property type="component" value="Unplaced"/>
</dbReference>